<keyword evidence="2" id="KW-1185">Reference proteome</keyword>
<reference evidence="1" key="1">
    <citation type="submission" date="2021-05" db="EMBL/GenBank/DDBJ databases">
        <authorList>
            <person name="Pan Q."/>
            <person name="Jouanno E."/>
            <person name="Zahm M."/>
            <person name="Klopp C."/>
            <person name="Cabau C."/>
            <person name="Louis A."/>
            <person name="Berthelot C."/>
            <person name="Parey E."/>
            <person name="Roest Crollius H."/>
            <person name="Montfort J."/>
            <person name="Robinson-Rechavi M."/>
            <person name="Bouchez O."/>
            <person name="Lampietro C."/>
            <person name="Lopez Roques C."/>
            <person name="Donnadieu C."/>
            <person name="Postlethwait J."/>
            <person name="Bobe J."/>
            <person name="Dillon D."/>
            <person name="Chandos A."/>
            <person name="von Hippel F."/>
            <person name="Guiguen Y."/>
        </authorList>
    </citation>
    <scope>NUCLEOTIDE SEQUENCE</scope>
    <source>
        <strain evidence="1">YG-Jan2019</strain>
    </source>
</reference>
<proteinExistence type="predicted"/>
<evidence type="ECO:0000313" key="2">
    <source>
        <dbReference type="Proteomes" id="UP001157502"/>
    </source>
</evidence>
<dbReference type="Proteomes" id="UP001157502">
    <property type="component" value="Chromosome 20"/>
</dbReference>
<accession>A0ACC2FY67</accession>
<gene>
    <name evidence="1" type="ORF">DPEC_G00236370</name>
</gene>
<protein>
    <submittedName>
        <fullName evidence="1">Uncharacterized protein</fullName>
    </submittedName>
</protein>
<dbReference type="EMBL" id="CM055747">
    <property type="protein sequence ID" value="KAJ7996368.1"/>
    <property type="molecule type" value="Genomic_DNA"/>
</dbReference>
<comment type="caution">
    <text evidence="1">The sequence shown here is derived from an EMBL/GenBank/DDBJ whole genome shotgun (WGS) entry which is preliminary data.</text>
</comment>
<organism evidence="1 2">
    <name type="scientific">Dallia pectoralis</name>
    <name type="common">Alaska blackfish</name>
    <dbReference type="NCBI Taxonomy" id="75939"/>
    <lineage>
        <taxon>Eukaryota</taxon>
        <taxon>Metazoa</taxon>
        <taxon>Chordata</taxon>
        <taxon>Craniata</taxon>
        <taxon>Vertebrata</taxon>
        <taxon>Euteleostomi</taxon>
        <taxon>Actinopterygii</taxon>
        <taxon>Neopterygii</taxon>
        <taxon>Teleostei</taxon>
        <taxon>Protacanthopterygii</taxon>
        <taxon>Esociformes</taxon>
        <taxon>Umbridae</taxon>
        <taxon>Dallia</taxon>
    </lineage>
</organism>
<name>A0ACC2FY67_DALPE</name>
<sequence>MSGQSITDRIAAAQHSMTGSAISKAVCKATTHEVSGPKKKHLDYLIHCTNELNVSVPHLADTLFERTANNSWVVVFKALITTHHLMMYGNERLIQYLASRNTLFNLNNFLDKGALQGYDMSTFIRRYSRYLNEKAMSYRLVAVDFTKMKRGVDGVMRTMNVEKLIKTLPIIQNQLDALLDFQANSNELTNGVINSAFMLLFKDSIRLFAAYNEGVINMLEKYFDMKKNQCKDALEIYKTFLNRMTKLSEFLKVAEQVGIDQGDIPDLTQAPSSLLEALEQHLASLEGRKIKELSTATRASTLSSAVSSLSSTGISLSRVDEKEDDDDNRLKDEGVKVTDMQTPTVSPSSQSAGSVISSTGAADLFANSSVVSVSNNVPNLTSDLFNLQPNFNPHIHTVQSNNNAWGGDLLKPAQPTHIHRPGVPLHSGGKMMPSDLDSSLASLVGNLQFGGTPAKKPELQWTQLVEKKPTGGTHWQSKTMCTTPNWNHHASMAPQPMPLPQMAPAPVAFPMTTPQVPVYGMMPPHQMGHMGGVPMMAPQPVMYNQPVLRHTNPFAPMPGAQAYFPMQMHFM</sequence>
<evidence type="ECO:0000313" key="1">
    <source>
        <dbReference type="EMBL" id="KAJ7996368.1"/>
    </source>
</evidence>